<keyword evidence="4" id="KW-0560">Oxidoreductase</keyword>
<dbReference type="PANTHER" id="PTHR46568">
    <property type="entry name" value="ALKYLDIHYDROXYACETONEPHOSPHATE SYNTHASE, PEROXISOMAL"/>
    <property type="match status" value="1"/>
</dbReference>
<dbReference type="KEGG" id="eke:EK0264_13710"/>
<evidence type="ECO:0000256" key="8">
    <source>
        <dbReference type="PIRSR" id="PIRSR625650-4"/>
    </source>
</evidence>
<feature type="active site" description="Proton donor/acceptor" evidence="5">
    <location>
        <position position="435"/>
    </location>
</feature>
<dbReference type="InterPro" id="IPR016166">
    <property type="entry name" value="FAD-bd_PCMH"/>
</dbReference>
<dbReference type="GO" id="GO:0008609">
    <property type="term" value="F:alkylglycerone-phosphate synthase activity"/>
    <property type="evidence" value="ECO:0007669"/>
    <property type="project" value="InterPro"/>
</dbReference>
<evidence type="ECO:0000256" key="1">
    <source>
        <dbReference type="ARBA" id="ARBA00008000"/>
    </source>
</evidence>
<dbReference type="Pfam" id="PF02913">
    <property type="entry name" value="FAD-oxidase_C"/>
    <property type="match status" value="1"/>
</dbReference>
<dbReference type="EMBL" id="CP047156">
    <property type="protein sequence ID" value="QHC02445.1"/>
    <property type="molecule type" value="Genomic_DNA"/>
</dbReference>
<feature type="domain" description="FAD-binding PCMH-type" evidence="9">
    <location>
        <begin position="71"/>
        <end position="253"/>
    </location>
</feature>
<dbReference type="OrthoDB" id="9811557at2"/>
<dbReference type="PROSITE" id="PS51387">
    <property type="entry name" value="FAD_PCMH"/>
    <property type="match status" value="1"/>
</dbReference>
<dbReference type="FunCoup" id="A0A7L4YT83">
    <property type="interactions" value="117"/>
</dbReference>
<evidence type="ECO:0000256" key="3">
    <source>
        <dbReference type="ARBA" id="ARBA00022827"/>
    </source>
</evidence>
<sequence length="519" mass="55131">MLREEYGVDPVETFAPVPLEQVRMPESALDTDDLRALRGTDSDVLLDTEERASHSGGKSYPDLYRRRTGDCENAPDAVVCPRSDEAIADILAICVERDLAVVPYGGGTSVVGGLEPLRGGKRALLSLDLRHLSSMSDLDEANRTATFGAGIRGPAIEAALRGHKLTLGHYPQSHQQASLGGYVATRSAGQASTGYGRSDQLVQRVRVITPRGPIDLGSDVPASAAGPKLIDVLIGSEGTLGVISEVTMHVHAAPKTKKYAAWAFDSFASGARAIQAATHECGKSQLPAVCRLSDAEETRIGLVMSGGLKARAVSKYLNVRGAAKPALGIFIWEGDDDVTNLAKKKVEKVFAAHGGIRLGGTAAKSWEHGRFSSPYLRDGLMGRGIFVETLETAASWSRLQATYLTIQSAIEEALGSPSSVQCHISHVYDAGASLYFTFLARAEEDPIAQWRRVKTAASEAIVDAGATITHHHAVGADHAPYLSHEIGDLGLDVLRSIKATLDPSGVLNPGKLMRASDDA</sequence>
<dbReference type="GO" id="GO:0016491">
    <property type="term" value="F:oxidoreductase activity"/>
    <property type="evidence" value="ECO:0007669"/>
    <property type="project" value="UniProtKB-KW"/>
</dbReference>
<keyword evidence="3 7" id="KW-0274">FAD</keyword>
<feature type="binding site" evidence="7">
    <location>
        <begin position="237"/>
        <end position="243"/>
    </location>
    <ligand>
        <name>FAD</name>
        <dbReference type="ChEBI" id="CHEBI:57692"/>
    </ligand>
</feature>
<dbReference type="Proteomes" id="UP000463857">
    <property type="component" value="Chromosome"/>
</dbReference>
<dbReference type="InterPro" id="IPR025650">
    <property type="entry name" value="Alkyl-DHAP_Synthase"/>
</dbReference>
<evidence type="ECO:0000256" key="4">
    <source>
        <dbReference type="ARBA" id="ARBA00023002"/>
    </source>
</evidence>
<keyword evidence="2" id="KW-0285">Flavoprotein</keyword>
<evidence type="ECO:0000256" key="7">
    <source>
        <dbReference type="PIRSR" id="PIRSR625650-3"/>
    </source>
</evidence>
<dbReference type="Gene3D" id="1.10.45.10">
    <property type="entry name" value="Vanillyl-alcohol Oxidase, Chain A, domain 4"/>
    <property type="match status" value="1"/>
</dbReference>
<dbReference type="InterPro" id="IPR016171">
    <property type="entry name" value="Vanillyl_alc_oxidase_C-sub2"/>
</dbReference>
<dbReference type="Gene3D" id="3.30.465.10">
    <property type="match status" value="1"/>
</dbReference>
<dbReference type="GO" id="GO:0008610">
    <property type="term" value="P:lipid biosynthetic process"/>
    <property type="evidence" value="ECO:0007669"/>
    <property type="project" value="InterPro"/>
</dbReference>
<feature type="binding site" evidence="7">
    <location>
        <begin position="103"/>
        <end position="109"/>
    </location>
    <ligand>
        <name>FAD</name>
        <dbReference type="ChEBI" id="CHEBI:57692"/>
    </ligand>
</feature>
<dbReference type="InterPro" id="IPR016167">
    <property type="entry name" value="FAD-bd_PCMH_sub1"/>
</dbReference>
<name>A0A7L4YT83_9ACTN</name>
<dbReference type="SUPFAM" id="SSF55103">
    <property type="entry name" value="FAD-linked oxidases, C-terminal domain"/>
    <property type="match status" value="1"/>
</dbReference>
<dbReference type="Pfam" id="PF01565">
    <property type="entry name" value="FAD_binding_4"/>
    <property type="match status" value="1"/>
</dbReference>
<evidence type="ECO:0000313" key="11">
    <source>
        <dbReference type="Proteomes" id="UP000463857"/>
    </source>
</evidence>
<dbReference type="Gene3D" id="3.30.43.10">
    <property type="entry name" value="Uridine Diphospho-n-acetylenolpyruvylglucosamine Reductase, domain 2"/>
    <property type="match status" value="1"/>
</dbReference>
<gene>
    <name evidence="10" type="ORF">EK0264_13710</name>
</gene>
<evidence type="ECO:0000256" key="6">
    <source>
        <dbReference type="PIRSR" id="PIRSR625650-2"/>
    </source>
</evidence>
<comment type="similarity">
    <text evidence="1">Belongs to the FAD-binding oxidoreductase/transferase type 4 family.</text>
</comment>
<dbReference type="InterPro" id="IPR016169">
    <property type="entry name" value="FAD-bd_PCMH_sub2"/>
</dbReference>
<dbReference type="AlphaFoldDB" id="A0A7L4YT83"/>
<dbReference type="InParanoid" id="A0A7L4YT83"/>
<comment type="cofactor">
    <cofactor evidence="7">
        <name>FAD</name>
        <dbReference type="ChEBI" id="CHEBI:57692"/>
    </cofactor>
</comment>
<dbReference type="InterPro" id="IPR004113">
    <property type="entry name" value="FAD-bd_oxidored_4_C"/>
</dbReference>
<dbReference type="SUPFAM" id="SSF56176">
    <property type="entry name" value="FAD-binding/transporter-associated domain-like"/>
    <property type="match status" value="1"/>
</dbReference>
<feature type="site" description="Important for enzyme activity" evidence="8">
    <location>
        <position position="291"/>
    </location>
</feature>
<evidence type="ECO:0000313" key="10">
    <source>
        <dbReference type="EMBL" id="QHC02445.1"/>
    </source>
</evidence>
<evidence type="ECO:0000256" key="5">
    <source>
        <dbReference type="PIRSR" id="PIRSR625650-1"/>
    </source>
</evidence>
<dbReference type="InterPro" id="IPR036318">
    <property type="entry name" value="FAD-bd_PCMH-like_sf"/>
</dbReference>
<proteinExistence type="inferred from homology"/>
<dbReference type="GO" id="GO:0071949">
    <property type="term" value="F:FAD binding"/>
    <property type="evidence" value="ECO:0007669"/>
    <property type="project" value="InterPro"/>
</dbReference>
<protein>
    <submittedName>
        <fullName evidence="10">FAD-binding protein</fullName>
    </submittedName>
</protein>
<organism evidence="10 11">
    <name type="scientific">Epidermidibacterium keratini</name>
    <dbReference type="NCBI Taxonomy" id="1891644"/>
    <lineage>
        <taxon>Bacteria</taxon>
        <taxon>Bacillati</taxon>
        <taxon>Actinomycetota</taxon>
        <taxon>Actinomycetes</taxon>
        <taxon>Sporichthyales</taxon>
        <taxon>Sporichthyaceae</taxon>
        <taxon>Epidermidibacterium</taxon>
    </lineage>
</organism>
<reference evidence="10 11" key="1">
    <citation type="journal article" date="2018" name="Int. J. Syst. Evol. Microbiol.">
        <title>Epidermidibacterium keratini gen. nov., sp. nov., a member of the family Sporichthyaceae, isolated from keratin epidermis.</title>
        <authorList>
            <person name="Lee D.G."/>
            <person name="Trujillo M.E."/>
            <person name="Kang S."/>
            <person name="Nam J.J."/>
            <person name="Kim Y.J."/>
        </authorList>
    </citation>
    <scope>NUCLEOTIDE SEQUENCE [LARGE SCALE GENOMIC DNA]</scope>
    <source>
        <strain evidence="10 11">EPI-7</strain>
    </source>
</reference>
<dbReference type="PANTHER" id="PTHR46568:SF1">
    <property type="entry name" value="ALKYLDIHYDROXYACETONEPHOSPHATE SYNTHASE, PEROXISOMAL"/>
    <property type="match status" value="1"/>
</dbReference>
<evidence type="ECO:0000259" key="9">
    <source>
        <dbReference type="PROSITE" id="PS51387"/>
    </source>
</evidence>
<dbReference type="InterPro" id="IPR006094">
    <property type="entry name" value="Oxid_FAD_bind_N"/>
</dbReference>
<accession>A0A7L4YT83</accession>
<dbReference type="InterPro" id="IPR016164">
    <property type="entry name" value="FAD-linked_Oxase-like_C"/>
</dbReference>
<dbReference type="Gene3D" id="3.30.70.3450">
    <property type="match status" value="1"/>
</dbReference>
<keyword evidence="11" id="KW-1185">Reference proteome</keyword>
<evidence type="ECO:0000256" key="2">
    <source>
        <dbReference type="ARBA" id="ARBA00022630"/>
    </source>
</evidence>
<feature type="binding site" evidence="6">
    <location>
        <position position="377"/>
    </location>
    <ligand>
        <name>substrate</name>
    </ligand>
</feature>
<dbReference type="Gene3D" id="3.30.300.330">
    <property type="match status" value="1"/>
</dbReference>